<dbReference type="EMBL" id="NPEU01000009">
    <property type="protein sequence ID" value="RAI41797.1"/>
    <property type="molecule type" value="Genomic_DNA"/>
</dbReference>
<dbReference type="SUPFAM" id="SSF47413">
    <property type="entry name" value="lambda repressor-like DNA-binding domains"/>
    <property type="match status" value="1"/>
</dbReference>
<accession>A0A327KUA0</accession>
<evidence type="ECO:0000313" key="3">
    <source>
        <dbReference type="Proteomes" id="UP000248863"/>
    </source>
</evidence>
<dbReference type="RefSeq" id="WP_111355348.1">
    <property type="nucleotide sequence ID" value="NZ_NHSK01000116.1"/>
</dbReference>
<evidence type="ECO:0000259" key="1">
    <source>
        <dbReference type="Pfam" id="PF13744"/>
    </source>
</evidence>
<gene>
    <name evidence="2" type="ORF">CH338_01910</name>
</gene>
<dbReference type="Gene3D" id="1.10.260.40">
    <property type="entry name" value="lambda repressor-like DNA-binding domains"/>
    <property type="match status" value="1"/>
</dbReference>
<dbReference type="InterPro" id="IPR039554">
    <property type="entry name" value="HigA2-like_HTH"/>
</dbReference>
<evidence type="ECO:0000313" key="2">
    <source>
        <dbReference type="EMBL" id="RAI41797.1"/>
    </source>
</evidence>
<dbReference type="Pfam" id="PF13744">
    <property type="entry name" value="HTH_37"/>
    <property type="match status" value="1"/>
</dbReference>
<protein>
    <submittedName>
        <fullName evidence="2">XRE family transcriptional regulator</fullName>
    </submittedName>
</protein>
<reference evidence="2 3" key="1">
    <citation type="submission" date="2017-07" db="EMBL/GenBank/DDBJ databases">
        <title>Draft Genome Sequences of Select Purple Nonsulfur Bacteria.</title>
        <authorList>
            <person name="Lasarre B."/>
            <person name="Mckinlay J.B."/>
        </authorList>
    </citation>
    <scope>NUCLEOTIDE SEQUENCE [LARGE SCALE GENOMIC DNA]</scope>
    <source>
        <strain evidence="2 3">DSM 11907</strain>
    </source>
</reference>
<sequence length="117" mass="12819">MAPRKAEKREADATITRGTGNVFADLGFEDAEERQTKLRLAHAINQVIARKRLTQAAAAEKLGINQPKISALANYRLGGYSVERLMTFLTALDQDVEIVIRTKPRSRAAGRISVVAA</sequence>
<organism evidence="2 3">
    <name type="scientific">Rhodoplanes elegans</name>
    <dbReference type="NCBI Taxonomy" id="29408"/>
    <lineage>
        <taxon>Bacteria</taxon>
        <taxon>Pseudomonadati</taxon>
        <taxon>Pseudomonadota</taxon>
        <taxon>Alphaproteobacteria</taxon>
        <taxon>Hyphomicrobiales</taxon>
        <taxon>Nitrobacteraceae</taxon>
        <taxon>Rhodoplanes</taxon>
    </lineage>
</organism>
<dbReference type="AlphaFoldDB" id="A0A327KUA0"/>
<comment type="caution">
    <text evidence="2">The sequence shown here is derived from an EMBL/GenBank/DDBJ whole genome shotgun (WGS) entry which is preliminary data.</text>
</comment>
<proteinExistence type="predicted"/>
<feature type="domain" description="HigA2-like helix-turn-helix" evidence="1">
    <location>
        <begin position="22"/>
        <end position="101"/>
    </location>
</feature>
<name>A0A327KUA0_9BRAD</name>
<keyword evidence="3" id="KW-1185">Reference proteome</keyword>
<dbReference type="GO" id="GO:0003677">
    <property type="term" value="F:DNA binding"/>
    <property type="evidence" value="ECO:0007669"/>
    <property type="project" value="InterPro"/>
</dbReference>
<dbReference type="OrthoDB" id="9795596at2"/>
<dbReference type="Proteomes" id="UP000248863">
    <property type="component" value="Unassembled WGS sequence"/>
</dbReference>
<dbReference type="InterPro" id="IPR010982">
    <property type="entry name" value="Lambda_DNA-bd_dom_sf"/>
</dbReference>